<name>A0A5C1A8Q1_9BACT</name>
<proteinExistence type="predicted"/>
<dbReference type="AlphaFoldDB" id="A0A5C1A8Q1"/>
<dbReference type="RefSeq" id="WP_149110496.1">
    <property type="nucleotide sequence ID" value="NZ_CP042425.1"/>
</dbReference>
<sequence length="84" mass="9016">MKRASFLAAGVVMAFSGVLAAQNHGGGPIPPNGAEQTPVDREFYLPPPDNNVFPLPMARPEPKTFGDDVRDTVNSVLRAWVKAL</sequence>
<keyword evidence="3" id="KW-1185">Reference proteome</keyword>
<reference evidence="3" key="1">
    <citation type="submission" date="2019-08" db="EMBL/GenBank/DDBJ databases">
        <title>Limnoglobus roseus gen. nov., sp. nov., a novel freshwater planctomycete with a giant genome from the family Gemmataceae.</title>
        <authorList>
            <person name="Kulichevskaya I.S."/>
            <person name="Naumoff D.G."/>
            <person name="Miroshnikov K."/>
            <person name="Ivanova A."/>
            <person name="Philippov D.A."/>
            <person name="Hakobyan A."/>
            <person name="Rijpstra I.C."/>
            <person name="Sinninghe Damste J.S."/>
            <person name="Liesack W."/>
            <person name="Dedysh S.N."/>
        </authorList>
    </citation>
    <scope>NUCLEOTIDE SEQUENCE [LARGE SCALE GENOMIC DNA]</scope>
    <source>
        <strain evidence="3">PX52</strain>
    </source>
</reference>
<dbReference type="KEGG" id="lrs:PX52LOC_02644"/>
<feature type="chain" id="PRO_5022825811" evidence="1">
    <location>
        <begin position="21"/>
        <end position="84"/>
    </location>
</feature>
<gene>
    <name evidence="2" type="ORF">PX52LOC_02644</name>
</gene>
<evidence type="ECO:0000256" key="1">
    <source>
        <dbReference type="SAM" id="SignalP"/>
    </source>
</evidence>
<dbReference type="Proteomes" id="UP000324974">
    <property type="component" value="Chromosome"/>
</dbReference>
<accession>A0A5C1A8Q1</accession>
<keyword evidence="1" id="KW-0732">Signal</keyword>
<dbReference type="EMBL" id="CP042425">
    <property type="protein sequence ID" value="QEL15709.1"/>
    <property type="molecule type" value="Genomic_DNA"/>
</dbReference>
<protein>
    <submittedName>
        <fullName evidence="2">Uncharacterized protein</fullName>
    </submittedName>
</protein>
<evidence type="ECO:0000313" key="2">
    <source>
        <dbReference type="EMBL" id="QEL15709.1"/>
    </source>
</evidence>
<feature type="signal peptide" evidence="1">
    <location>
        <begin position="1"/>
        <end position="20"/>
    </location>
</feature>
<evidence type="ECO:0000313" key="3">
    <source>
        <dbReference type="Proteomes" id="UP000324974"/>
    </source>
</evidence>
<organism evidence="2 3">
    <name type="scientific">Limnoglobus roseus</name>
    <dbReference type="NCBI Taxonomy" id="2598579"/>
    <lineage>
        <taxon>Bacteria</taxon>
        <taxon>Pseudomonadati</taxon>
        <taxon>Planctomycetota</taxon>
        <taxon>Planctomycetia</taxon>
        <taxon>Gemmatales</taxon>
        <taxon>Gemmataceae</taxon>
        <taxon>Limnoglobus</taxon>
    </lineage>
</organism>